<dbReference type="SMART" id="SM00239">
    <property type="entry name" value="C2"/>
    <property type="match status" value="1"/>
</dbReference>
<dbReference type="InterPro" id="IPR044750">
    <property type="entry name" value="C2_SRC2/BAP"/>
</dbReference>
<dbReference type="Proteomes" id="UP000008827">
    <property type="component" value="Chromosome 7"/>
</dbReference>
<dbReference type="PaxDb" id="3847-GLYMA07G08270.2"/>
<feature type="domain" description="C2" evidence="1">
    <location>
        <begin position="1"/>
        <end position="107"/>
    </location>
</feature>
<reference evidence="2 3" key="1">
    <citation type="journal article" date="2010" name="Nature">
        <title>Genome sequence of the palaeopolyploid soybean.</title>
        <authorList>
            <person name="Schmutz J."/>
            <person name="Cannon S.B."/>
            <person name="Schlueter J."/>
            <person name="Ma J."/>
            <person name="Mitros T."/>
            <person name="Nelson W."/>
            <person name="Hyten D.L."/>
            <person name="Song Q."/>
            <person name="Thelen J.J."/>
            <person name="Cheng J."/>
            <person name="Xu D."/>
            <person name="Hellsten U."/>
            <person name="May G.D."/>
            <person name="Yu Y."/>
            <person name="Sakurai T."/>
            <person name="Umezawa T."/>
            <person name="Bhattacharyya M.K."/>
            <person name="Sandhu D."/>
            <person name="Valliyodan B."/>
            <person name="Lindquist E."/>
            <person name="Peto M."/>
            <person name="Grant D."/>
            <person name="Shu S."/>
            <person name="Goodstein D."/>
            <person name="Barry K."/>
            <person name="Futrell-Griggs M."/>
            <person name="Abernathy B."/>
            <person name="Du J."/>
            <person name="Tian Z."/>
            <person name="Zhu L."/>
            <person name="Gill N."/>
            <person name="Joshi T."/>
            <person name="Libault M."/>
            <person name="Sethuraman A."/>
            <person name="Zhang X.-C."/>
            <person name="Shinozaki K."/>
            <person name="Nguyen H.T."/>
            <person name="Wing R.A."/>
            <person name="Cregan P."/>
            <person name="Specht J."/>
            <person name="Grimwood J."/>
            <person name="Rokhsar D."/>
            <person name="Stacey G."/>
            <person name="Shoemaker R.C."/>
            <person name="Jackson S.A."/>
        </authorList>
    </citation>
    <scope>NUCLEOTIDE SEQUENCE [LARGE SCALE GENOMIC DNA]</scope>
    <source>
        <strain evidence="3">cv. Williams 82</strain>
        <tissue evidence="2">Callus</tissue>
    </source>
</reference>
<dbReference type="Pfam" id="PF00168">
    <property type="entry name" value="C2"/>
    <property type="match status" value="1"/>
</dbReference>
<organism evidence="2">
    <name type="scientific">Glycine max</name>
    <name type="common">Soybean</name>
    <name type="synonym">Glycine hispida</name>
    <dbReference type="NCBI Taxonomy" id="3847"/>
    <lineage>
        <taxon>Eukaryota</taxon>
        <taxon>Viridiplantae</taxon>
        <taxon>Streptophyta</taxon>
        <taxon>Embryophyta</taxon>
        <taxon>Tracheophyta</taxon>
        <taxon>Spermatophyta</taxon>
        <taxon>Magnoliopsida</taxon>
        <taxon>eudicotyledons</taxon>
        <taxon>Gunneridae</taxon>
        <taxon>Pentapetalae</taxon>
        <taxon>rosids</taxon>
        <taxon>fabids</taxon>
        <taxon>Fabales</taxon>
        <taxon>Fabaceae</taxon>
        <taxon>Papilionoideae</taxon>
        <taxon>50 kb inversion clade</taxon>
        <taxon>NPAAA clade</taxon>
        <taxon>indigoferoid/millettioid clade</taxon>
        <taxon>Phaseoleae</taxon>
        <taxon>Glycine</taxon>
        <taxon>Glycine subgen. Soja</taxon>
    </lineage>
</organism>
<name>A0A0R0J7I7_SOYBN</name>
<reference evidence="2" key="3">
    <citation type="submission" date="2018-07" db="EMBL/GenBank/DDBJ databases">
        <title>WGS assembly of Glycine max.</title>
        <authorList>
            <person name="Schmutz J."/>
            <person name="Cannon S."/>
            <person name="Schlueter J."/>
            <person name="Ma J."/>
            <person name="Mitros T."/>
            <person name="Nelson W."/>
            <person name="Hyten D."/>
            <person name="Song Q."/>
            <person name="Thelen J."/>
            <person name="Cheng J."/>
            <person name="Xu D."/>
            <person name="Hellsten U."/>
            <person name="May G."/>
            <person name="Yu Y."/>
            <person name="Sakurai T."/>
            <person name="Umezawa T."/>
            <person name="Bhattacharyya M."/>
            <person name="Sandhu D."/>
            <person name="Valliyodan B."/>
            <person name="Lindquist E."/>
            <person name="Peto M."/>
            <person name="Grant D."/>
            <person name="Shu S."/>
            <person name="Goodstein D."/>
            <person name="Barry K."/>
            <person name="Futrell-Griggs M."/>
            <person name="Abernathy B."/>
            <person name="Du J."/>
            <person name="Tian Z."/>
            <person name="Zhu L."/>
            <person name="Gill N."/>
            <person name="Joshi T."/>
            <person name="Libault M."/>
            <person name="Sethuraman A."/>
            <person name="Zhang X."/>
            <person name="Shinozaki K."/>
            <person name="Nguyen H."/>
            <person name="Wing R."/>
            <person name="Cregan P."/>
            <person name="Specht J."/>
            <person name="Grimwood J."/>
            <person name="Rokhsar D."/>
            <person name="Stacey G."/>
            <person name="Shoemaker R."/>
            <person name="Jackson S."/>
        </authorList>
    </citation>
    <scope>NUCLEOTIDE SEQUENCE</scope>
    <source>
        <tissue evidence="2">Callus</tissue>
    </source>
</reference>
<evidence type="ECO:0000313" key="2">
    <source>
        <dbReference type="EMBL" id="KRH48229.1"/>
    </source>
</evidence>
<dbReference type="GO" id="GO:0006952">
    <property type="term" value="P:defense response"/>
    <property type="evidence" value="ECO:0007669"/>
    <property type="project" value="InterPro"/>
</dbReference>
<keyword evidence="4" id="KW-1185">Reference proteome</keyword>
<dbReference type="OMA" id="RVCKLDE"/>
<reference evidence="3" key="2">
    <citation type="submission" date="2018-02" db="UniProtKB">
        <authorList>
            <consortium name="EnsemblPlants"/>
        </authorList>
    </citation>
    <scope>IDENTIFICATION</scope>
    <source>
        <strain evidence="3">Williams 82</strain>
    </source>
</reference>
<dbReference type="PANTHER" id="PTHR32246">
    <property type="entry name" value="INGRESSION PROTEIN FIC1"/>
    <property type="match status" value="1"/>
</dbReference>
<dbReference type="AlphaFoldDB" id="A0A0R0J7I7"/>
<evidence type="ECO:0000259" key="1">
    <source>
        <dbReference type="PROSITE" id="PS50004"/>
    </source>
</evidence>
<sequence>MATKPKVLELTVLSAEGLHVRGKPANKNVFTVVRAESLTSHTTAMANGNENGFHTWNEKFRVELGPQARCLTIEVKCKTETGVVRDIGVARIAVSDFLGGSVPDHSLQSLCYRLRDWDGRENGVVNFSVRVAGPPAAAENDCSSSSGGVVTAIPVYLNNSIDN</sequence>
<dbReference type="KEGG" id="gmx:102665635"/>
<protein>
    <recommendedName>
        <fullName evidence="1">C2 domain-containing protein</fullName>
    </recommendedName>
</protein>
<dbReference type="EnsemblPlants" id="KRH48229">
    <property type="protein sequence ID" value="KRH48229"/>
    <property type="gene ID" value="GLYMA_07G076200"/>
</dbReference>
<dbReference type="EMBL" id="CM000840">
    <property type="protein sequence ID" value="KRH48229.1"/>
    <property type="molecule type" value="Genomic_DNA"/>
</dbReference>
<dbReference type="InterPro" id="IPR000008">
    <property type="entry name" value="C2_dom"/>
</dbReference>
<dbReference type="Gene3D" id="2.60.40.150">
    <property type="entry name" value="C2 domain"/>
    <property type="match status" value="1"/>
</dbReference>
<evidence type="ECO:0000313" key="4">
    <source>
        <dbReference type="Proteomes" id="UP000008827"/>
    </source>
</evidence>
<dbReference type="SMR" id="A0A0R0J7I7"/>
<evidence type="ECO:0000313" key="3">
    <source>
        <dbReference type="EnsemblPlants" id="KRH48229"/>
    </source>
</evidence>
<dbReference type="STRING" id="3847.A0A0R0J7I7"/>
<dbReference type="Gramene" id="KRH48229">
    <property type="protein sequence ID" value="KRH48229"/>
    <property type="gene ID" value="GLYMA_07G076200"/>
</dbReference>
<accession>A0A0R0J7I7</accession>
<dbReference type="CDD" id="cd04051">
    <property type="entry name" value="C2_SRC2_like"/>
    <property type="match status" value="1"/>
</dbReference>
<proteinExistence type="predicted"/>
<dbReference type="InterPro" id="IPR035892">
    <property type="entry name" value="C2_domain_sf"/>
</dbReference>
<gene>
    <name evidence="2" type="ORF">GLYMA_07G076200</name>
</gene>
<dbReference type="PROSITE" id="PS50004">
    <property type="entry name" value="C2"/>
    <property type="match status" value="1"/>
</dbReference>
<dbReference type="PANTHER" id="PTHR32246:SF74">
    <property type="entry name" value="BON1-ASSOCIATED-LIKE PROTEIN"/>
    <property type="match status" value="1"/>
</dbReference>
<dbReference type="SUPFAM" id="SSF49562">
    <property type="entry name" value="C2 domain (Calcium/lipid-binding domain, CaLB)"/>
    <property type="match status" value="1"/>
</dbReference>